<evidence type="ECO:0000313" key="2">
    <source>
        <dbReference type="EMBL" id="MCI61689.1"/>
    </source>
</evidence>
<dbReference type="EMBL" id="LXQA010604358">
    <property type="protein sequence ID" value="MCI61689.1"/>
    <property type="molecule type" value="Genomic_DNA"/>
</dbReference>
<evidence type="ECO:0000313" key="3">
    <source>
        <dbReference type="Proteomes" id="UP000265520"/>
    </source>
</evidence>
<keyword evidence="3" id="KW-1185">Reference proteome</keyword>
<accession>A0A392TKJ0</accession>
<protein>
    <submittedName>
        <fullName evidence="2">Uncharacterized protein</fullName>
    </submittedName>
</protein>
<feature type="non-terminal residue" evidence="2">
    <location>
        <position position="1"/>
    </location>
</feature>
<sequence>CNPVKLAGRDQATGSDQTSERFSLKRQKATKTLKNPKVPRCSDRQATEACHRRWHRRWAIMLCS</sequence>
<comment type="caution">
    <text evidence="2">The sequence shown here is derived from an EMBL/GenBank/DDBJ whole genome shotgun (WGS) entry which is preliminary data.</text>
</comment>
<name>A0A392TKJ0_9FABA</name>
<dbReference type="Proteomes" id="UP000265520">
    <property type="component" value="Unassembled WGS sequence"/>
</dbReference>
<feature type="region of interest" description="Disordered" evidence="1">
    <location>
        <begin position="1"/>
        <end position="46"/>
    </location>
</feature>
<organism evidence="2 3">
    <name type="scientific">Trifolium medium</name>
    <dbReference type="NCBI Taxonomy" id="97028"/>
    <lineage>
        <taxon>Eukaryota</taxon>
        <taxon>Viridiplantae</taxon>
        <taxon>Streptophyta</taxon>
        <taxon>Embryophyta</taxon>
        <taxon>Tracheophyta</taxon>
        <taxon>Spermatophyta</taxon>
        <taxon>Magnoliopsida</taxon>
        <taxon>eudicotyledons</taxon>
        <taxon>Gunneridae</taxon>
        <taxon>Pentapetalae</taxon>
        <taxon>rosids</taxon>
        <taxon>fabids</taxon>
        <taxon>Fabales</taxon>
        <taxon>Fabaceae</taxon>
        <taxon>Papilionoideae</taxon>
        <taxon>50 kb inversion clade</taxon>
        <taxon>NPAAA clade</taxon>
        <taxon>Hologalegina</taxon>
        <taxon>IRL clade</taxon>
        <taxon>Trifolieae</taxon>
        <taxon>Trifolium</taxon>
    </lineage>
</organism>
<proteinExistence type="predicted"/>
<dbReference type="AlphaFoldDB" id="A0A392TKJ0"/>
<reference evidence="2 3" key="1">
    <citation type="journal article" date="2018" name="Front. Plant Sci.">
        <title>Red Clover (Trifolium pratense) and Zigzag Clover (T. medium) - A Picture of Genomic Similarities and Differences.</title>
        <authorList>
            <person name="Dluhosova J."/>
            <person name="Istvanek J."/>
            <person name="Nedelnik J."/>
            <person name="Repkova J."/>
        </authorList>
    </citation>
    <scope>NUCLEOTIDE SEQUENCE [LARGE SCALE GENOMIC DNA]</scope>
    <source>
        <strain evidence="3">cv. 10/8</strain>
        <tissue evidence="2">Leaf</tissue>
    </source>
</reference>
<evidence type="ECO:0000256" key="1">
    <source>
        <dbReference type="SAM" id="MobiDB-lite"/>
    </source>
</evidence>